<dbReference type="Proteomes" id="UP001302745">
    <property type="component" value="Unassembled WGS sequence"/>
</dbReference>
<evidence type="ECO:0000256" key="5">
    <source>
        <dbReference type="SAM" id="Phobius"/>
    </source>
</evidence>
<dbReference type="EMBL" id="MU857216">
    <property type="protein sequence ID" value="KAK4149027.1"/>
    <property type="molecule type" value="Genomic_DNA"/>
</dbReference>
<feature type="transmembrane region" description="Helical" evidence="5">
    <location>
        <begin position="92"/>
        <end position="112"/>
    </location>
</feature>
<dbReference type="GO" id="GO:0016020">
    <property type="term" value="C:membrane"/>
    <property type="evidence" value="ECO:0007669"/>
    <property type="project" value="UniProtKB-SubCell"/>
</dbReference>
<evidence type="ECO:0000256" key="2">
    <source>
        <dbReference type="ARBA" id="ARBA00022692"/>
    </source>
</evidence>
<organism evidence="7 8">
    <name type="scientific">Chaetomidium leptoderma</name>
    <dbReference type="NCBI Taxonomy" id="669021"/>
    <lineage>
        <taxon>Eukaryota</taxon>
        <taxon>Fungi</taxon>
        <taxon>Dikarya</taxon>
        <taxon>Ascomycota</taxon>
        <taxon>Pezizomycotina</taxon>
        <taxon>Sordariomycetes</taxon>
        <taxon>Sordariomycetidae</taxon>
        <taxon>Sordariales</taxon>
        <taxon>Chaetomiaceae</taxon>
        <taxon>Chaetomidium</taxon>
    </lineage>
</organism>
<dbReference type="InterPro" id="IPR011701">
    <property type="entry name" value="MFS"/>
</dbReference>
<feature type="transmembrane region" description="Helical" evidence="5">
    <location>
        <begin position="155"/>
        <end position="172"/>
    </location>
</feature>
<dbReference type="Pfam" id="PF07690">
    <property type="entry name" value="MFS_1"/>
    <property type="match status" value="1"/>
</dbReference>
<feature type="transmembrane region" description="Helical" evidence="5">
    <location>
        <begin position="314"/>
        <end position="332"/>
    </location>
</feature>
<comment type="caution">
    <text evidence="7">The sequence shown here is derived from an EMBL/GenBank/DDBJ whole genome shotgun (WGS) entry which is preliminary data.</text>
</comment>
<feature type="transmembrane region" description="Helical" evidence="5">
    <location>
        <begin position="230"/>
        <end position="248"/>
    </location>
</feature>
<evidence type="ECO:0000313" key="8">
    <source>
        <dbReference type="Proteomes" id="UP001302745"/>
    </source>
</evidence>
<keyword evidence="4 5" id="KW-0472">Membrane</keyword>
<feature type="transmembrane region" description="Helical" evidence="5">
    <location>
        <begin position="64"/>
        <end position="86"/>
    </location>
</feature>
<feature type="transmembrane region" description="Helical" evidence="5">
    <location>
        <begin position="254"/>
        <end position="278"/>
    </location>
</feature>
<keyword evidence="3 5" id="KW-1133">Transmembrane helix</keyword>
<feature type="transmembrane region" description="Helical" evidence="5">
    <location>
        <begin position="124"/>
        <end position="143"/>
    </location>
</feature>
<dbReference type="PANTHER" id="PTHR42718:SF41">
    <property type="entry name" value="MFS TRANSPORTER OF UNKOWN SPECIFICITY (AFU_ORTHOLOGUE AFUA_5G09940)-RELATED"/>
    <property type="match status" value="1"/>
</dbReference>
<evidence type="ECO:0000256" key="4">
    <source>
        <dbReference type="ARBA" id="ARBA00023136"/>
    </source>
</evidence>
<reference evidence="7" key="1">
    <citation type="journal article" date="2023" name="Mol. Phylogenet. Evol.">
        <title>Genome-scale phylogeny and comparative genomics of the fungal order Sordariales.</title>
        <authorList>
            <person name="Hensen N."/>
            <person name="Bonometti L."/>
            <person name="Westerberg I."/>
            <person name="Brannstrom I.O."/>
            <person name="Guillou S."/>
            <person name="Cros-Aarteil S."/>
            <person name="Calhoun S."/>
            <person name="Haridas S."/>
            <person name="Kuo A."/>
            <person name="Mondo S."/>
            <person name="Pangilinan J."/>
            <person name="Riley R."/>
            <person name="LaButti K."/>
            <person name="Andreopoulos B."/>
            <person name="Lipzen A."/>
            <person name="Chen C."/>
            <person name="Yan M."/>
            <person name="Daum C."/>
            <person name="Ng V."/>
            <person name="Clum A."/>
            <person name="Steindorff A."/>
            <person name="Ohm R.A."/>
            <person name="Martin F."/>
            <person name="Silar P."/>
            <person name="Natvig D.O."/>
            <person name="Lalanne C."/>
            <person name="Gautier V."/>
            <person name="Ament-Velasquez S.L."/>
            <person name="Kruys A."/>
            <person name="Hutchinson M.I."/>
            <person name="Powell A.J."/>
            <person name="Barry K."/>
            <person name="Miller A.N."/>
            <person name="Grigoriev I.V."/>
            <person name="Debuchy R."/>
            <person name="Gladieux P."/>
            <person name="Hiltunen Thoren M."/>
            <person name="Johannesson H."/>
        </authorList>
    </citation>
    <scope>NUCLEOTIDE SEQUENCE</scope>
    <source>
        <strain evidence="7">CBS 538.74</strain>
    </source>
</reference>
<evidence type="ECO:0000256" key="6">
    <source>
        <dbReference type="SAM" id="SignalP"/>
    </source>
</evidence>
<feature type="chain" id="PRO_5042931308" evidence="6">
    <location>
        <begin position="26"/>
        <end position="355"/>
    </location>
</feature>
<dbReference type="InterPro" id="IPR036259">
    <property type="entry name" value="MFS_trans_sf"/>
</dbReference>
<dbReference type="PANTHER" id="PTHR42718">
    <property type="entry name" value="MAJOR FACILITATOR SUPERFAMILY MULTIDRUG TRANSPORTER MFSC"/>
    <property type="match status" value="1"/>
</dbReference>
<evidence type="ECO:0000256" key="1">
    <source>
        <dbReference type="ARBA" id="ARBA00004141"/>
    </source>
</evidence>
<feature type="signal peptide" evidence="6">
    <location>
        <begin position="1"/>
        <end position="25"/>
    </location>
</feature>
<comment type="subcellular location">
    <subcellularLocation>
        <location evidence="1">Membrane</location>
        <topology evidence="1">Multi-pass membrane protein</topology>
    </subcellularLocation>
</comment>
<name>A0AAN6VCQ1_9PEZI</name>
<keyword evidence="8" id="KW-1185">Reference proteome</keyword>
<dbReference type="AlphaFoldDB" id="A0AAN6VCQ1"/>
<keyword evidence="6" id="KW-0732">Signal</keyword>
<accession>A0AAN6VCQ1</accession>
<dbReference type="Gene3D" id="1.20.1250.20">
    <property type="entry name" value="MFS general substrate transporter like domains"/>
    <property type="match status" value="1"/>
</dbReference>
<gene>
    <name evidence="7" type="ORF">C8A00DRAFT_38392</name>
</gene>
<sequence>MYGHKNVFTAGSLWWILWAAAGGYATDLVSMCVLRGLCGVGGGLMVPNVVALIGVTFPPGKGMALFGSMAPVGAAGGSLVAAVVMQLAHWKWLFFMLGLLGAVVYGIAIASVPADEPVDPNGSLDYGGAYLGVGGLILFNFVWNQAPLVGWSEPYEIALLIVFLHIAAFCYWETKIAREPILPFNIWNSPSFGTLMFDPDRGAAPAPDHRRTHRPLLCCLVGPPRPGAGIIGAGCLAMVAINVLLATISADLTYWAMLFPATFIASFTIDLIVTSSQITVSNTVPMKNQGVAGSLVGTLLGYGGTNLLRGYHAAAYFAVGMSGFALLLCFFIRIPKDTREGWAADDEAAAARGQV</sequence>
<dbReference type="SUPFAM" id="SSF103473">
    <property type="entry name" value="MFS general substrate transporter"/>
    <property type="match status" value="2"/>
</dbReference>
<proteinExistence type="predicted"/>
<dbReference type="GO" id="GO:0022857">
    <property type="term" value="F:transmembrane transporter activity"/>
    <property type="evidence" value="ECO:0007669"/>
    <property type="project" value="InterPro"/>
</dbReference>
<evidence type="ECO:0000256" key="3">
    <source>
        <dbReference type="ARBA" id="ARBA00022989"/>
    </source>
</evidence>
<keyword evidence="2 5" id="KW-0812">Transmembrane</keyword>
<feature type="transmembrane region" description="Helical" evidence="5">
    <location>
        <begin position="33"/>
        <end position="57"/>
    </location>
</feature>
<evidence type="ECO:0000313" key="7">
    <source>
        <dbReference type="EMBL" id="KAK4149027.1"/>
    </source>
</evidence>
<reference evidence="7" key="2">
    <citation type="submission" date="2023-05" db="EMBL/GenBank/DDBJ databases">
        <authorList>
            <consortium name="Lawrence Berkeley National Laboratory"/>
            <person name="Steindorff A."/>
            <person name="Hensen N."/>
            <person name="Bonometti L."/>
            <person name="Westerberg I."/>
            <person name="Brannstrom I.O."/>
            <person name="Guillou S."/>
            <person name="Cros-Aarteil S."/>
            <person name="Calhoun S."/>
            <person name="Haridas S."/>
            <person name="Kuo A."/>
            <person name="Mondo S."/>
            <person name="Pangilinan J."/>
            <person name="Riley R."/>
            <person name="Labutti K."/>
            <person name="Andreopoulos B."/>
            <person name="Lipzen A."/>
            <person name="Chen C."/>
            <person name="Yanf M."/>
            <person name="Daum C."/>
            <person name="Ng V."/>
            <person name="Clum A."/>
            <person name="Ohm R."/>
            <person name="Martin F."/>
            <person name="Silar P."/>
            <person name="Natvig D."/>
            <person name="Lalanne C."/>
            <person name="Gautier V."/>
            <person name="Ament-Velasquez S.L."/>
            <person name="Kruys A."/>
            <person name="Hutchinson M.I."/>
            <person name="Powell A.J."/>
            <person name="Barry K."/>
            <person name="Miller A.N."/>
            <person name="Grigoriev I.V."/>
            <person name="Debuchy R."/>
            <person name="Gladieux P."/>
            <person name="Thoren M.H."/>
            <person name="Johannesson H."/>
        </authorList>
    </citation>
    <scope>NUCLEOTIDE SEQUENCE</scope>
    <source>
        <strain evidence="7">CBS 538.74</strain>
    </source>
</reference>
<protein>
    <submittedName>
        <fullName evidence="7">Major facilitator superfamily domain-containing protein</fullName>
    </submittedName>
</protein>